<gene>
    <name evidence="3" type="ORF">COCCADRAFT_7154</name>
</gene>
<organism evidence="3 4">
    <name type="scientific">Cochliobolus carbonum (strain 26-R-13)</name>
    <name type="common">Maize leaf spot fungus</name>
    <name type="synonym">Bipolaris zeicola</name>
    <dbReference type="NCBI Taxonomy" id="930089"/>
    <lineage>
        <taxon>Eukaryota</taxon>
        <taxon>Fungi</taxon>
        <taxon>Dikarya</taxon>
        <taxon>Ascomycota</taxon>
        <taxon>Pezizomycotina</taxon>
        <taxon>Dothideomycetes</taxon>
        <taxon>Pleosporomycetidae</taxon>
        <taxon>Pleosporales</taxon>
        <taxon>Pleosporineae</taxon>
        <taxon>Pleosporaceae</taxon>
        <taxon>Bipolaris</taxon>
    </lineage>
</organism>
<dbReference type="Proteomes" id="UP000053841">
    <property type="component" value="Unassembled WGS sequence"/>
</dbReference>
<proteinExistence type="predicted"/>
<keyword evidence="4" id="KW-1185">Reference proteome</keyword>
<feature type="region of interest" description="Disordered" evidence="1">
    <location>
        <begin position="83"/>
        <end position="107"/>
    </location>
</feature>
<reference evidence="3 4" key="1">
    <citation type="journal article" date="2013" name="PLoS Genet.">
        <title>Comparative genome structure, secondary metabolite, and effector coding capacity across Cochliobolus pathogens.</title>
        <authorList>
            <person name="Condon B.J."/>
            <person name="Leng Y."/>
            <person name="Wu D."/>
            <person name="Bushley K.E."/>
            <person name="Ohm R.A."/>
            <person name="Otillar R."/>
            <person name="Martin J."/>
            <person name="Schackwitz W."/>
            <person name="Grimwood J."/>
            <person name="MohdZainudin N."/>
            <person name="Xue C."/>
            <person name="Wang R."/>
            <person name="Manning V.A."/>
            <person name="Dhillon B."/>
            <person name="Tu Z.J."/>
            <person name="Steffenson B.J."/>
            <person name="Salamov A."/>
            <person name="Sun H."/>
            <person name="Lowry S."/>
            <person name="LaButti K."/>
            <person name="Han J."/>
            <person name="Copeland A."/>
            <person name="Lindquist E."/>
            <person name="Barry K."/>
            <person name="Schmutz J."/>
            <person name="Baker S.E."/>
            <person name="Ciuffetti L.M."/>
            <person name="Grigoriev I.V."/>
            <person name="Zhong S."/>
            <person name="Turgeon B.G."/>
        </authorList>
    </citation>
    <scope>NUCLEOTIDE SEQUENCE [LARGE SCALE GENOMIC DNA]</scope>
    <source>
        <strain evidence="3 4">26-R-13</strain>
    </source>
</reference>
<evidence type="ECO:0000256" key="1">
    <source>
        <dbReference type="SAM" id="MobiDB-lite"/>
    </source>
</evidence>
<accession>W6YHP8</accession>
<feature type="chain" id="PRO_5004885701" evidence="2">
    <location>
        <begin position="21"/>
        <end position="145"/>
    </location>
</feature>
<dbReference type="AlphaFoldDB" id="W6YHP8"/>
<dbReference type="EMBL" id="KI964685">
    <property type="protein sequence ID" value="EUC30836.1"/>
    <property type="molecule type" value="Genomic_DNA"/>
</dbReference>
<name>W6YHP8_COCC2</name>
<evidence type="ECO:0000313" key="4">
    <source>
        <dbReference type="Proteomes" id="UP000053841"/>
    </source>
</evidence>
<sequence length="145" mass="14070">MRSFQQIPLALCALVATAVATTSSDTISYDATVYITSTITRVNTVTASSSPTGAPVNQTSTIIASHPTVAPSFSSFDAGNATSVAPTAAPSASNAAPSASNAAPSASTATLPSASAPATFPGAASSLTANTYLAIVAAGLGYLAL</sequence>
<dbReference type="OrthoDB" id="3787314at2759"/>
<feature type="signal peptide" evidence="2">
    <location>
        <begin position="1"/>
        <end position="20"/>
    </location>
</feature>
<evidence type="ECO:0000313" key="3">
    <source>
        <dbReference type="EMBL" id="EUC30836.1"/>
    </source>
</evidence>
<dbReference type="HOGENOM" id="CLU_158152_0_0_1"/>
<protein>
    <submittedName>
        <fullName evidence="3">Uncharacterized protein</fullName>
    </submittedName>
</protein>
<dbReference type="eggNOG" id="ENOG502T5PR">
    <property type="taxonomic scope" value="Eukaryota"/>
</dbReference>
<dbReference type="RefSeq" id="XP_007714835.1">
    <property type="nucleotide sequence ID" value="XM_007716645.1"/>
</dbReference>
<dbReference type="KEGG" id="bze:COCCADRAFT_7154"/>
<evidence type="ECO:0000256" key="2">
    <source>
        <dbReference type="SAM" id="SignalP"/>
    </source>
</evidence>
<keyword evidence="2" id="KW-0732">Signal</keyword>
<dbReference type="GeneID" id="19150694"/>